<dbReference type="Proteomes" id="UP000008888">
    <property type="component" value="Chromosome"/>
</dbReference>
<keyword evidence="2" id="KW-1185">Reference proteome</keyword>
<reference evidence="1 2" key="1">
    <citation type="journal article" date="2011" name="J. Bacteriol.">
        <title>Complete Genome Sequence of the Aerobic Marine Methanotroph Methylomonas methanica MC09.</title>
        <authorList>
            <person name="Boden R."/>
            <person name="Cunliffe M."/>
            <person name="Scanlan J."/>
            <person name="Moussard H."/>
            <person name="Kits K.D."/>
            <person name="Klotz M.G."/>
            <person name="Jetten M.S."/>
            <person name="Vuilleumier S."/>
            <person name="Han J."/>
            <person name="Peters L."/>
            <person name="Mikhailova N."/>
            <person name="Teshima H."/>
            <person name="Tapia R."/>
            <person name="Kyrpides N."/>
            <person name="Ivanova N."/>
            <person name="Pagani I."/>
            <person name="Cheng J.F."/>
            <person name="Goodwin L."/>
            <person name="Han C."/>
            <person name="Hauser L."/>
            <person name="Land M.L."/>
            <person name="Lapidus A."/>
            <person name="Lucas S."/>
            <person name="Pitluck S."/>
            <person name="Woyke T."/>
            <person name="Stein L."/>
            <person name="Murrell J.C."/>
        </authorList>
    </citation>
    <scope>NUCLEOTIDE SEQUENCE [LARGE SCALE GENOMIC DNA]</scope>
    <source>
        <strain evidence="1 2">MC09</strain>
    </source>
</reference>
<proteinExistence type="predicted"/>
<evidence type="ECO:0000313" key="2">
    <source>
        <dbReference type="Proteomes" id="UP000008888"/>
    </source>
</evidence>
<evidence type="ECO:0000313" key="1">
    <source>
        <dbReference type="EMBL" id="AEG02386.1"/>
    </source>
</evidence>
<protein>
    <submittedName>
        <fullName evidence="1">Uncharacterized protein</fullName>
    </submittedName>
</protein>
<dbReference type="RefSeq" id="WP_013820602.1">
    <property type="nucleotide sequence ID" value="NC_015572.1"/>
</dbReference>
<organism evidence="1 2">
    <name type="scientific">Methylomonas methanica (strain DSM 25384 / MC09)</name>
    <dbReference type="NCBI Taxonomy" id="857087"/>
    <lineage>
        <taxon>Bacteria</taxon>
        <taxon>Pseudomonadati</taxon>
        <taxon>Pseudomonadota</taxon>
        <taxon>Gammaproteobacteria</taxon>
        <taxon>Methylococcales</taxon>
        <taxon>Methylococcaceae</taxon>
        <taxon>Methylomonas</taxon>
    </lineage>
</organism>
<dbReference type="InterPro" id="IPR053847">
    <property type="entry name" value="DUF6928"/>
</dbReference>
<sequence>MGAKTWMLVYSDGDASDKLRGNPTLDRAATDKLVKTLFPHEKLETISDGDLSYTCPPDNIIYAGCFAGVAVLAAKEFAGDYPSKLDRRFIAHADGRCVYLHAMHSVVDWLAFAKWEKGKLLRSLSLSPDTGILEDLGNKLPFETAYWEGRYPAIDPDDNAEDDYQLPFHPLDLGEEVLKAFFGYQLEGTIDDSLLEPENIPLIGYKRKKYWWKFW</sequence>
<gene>
    <name evidence="1" type="ordered locus">Metme_4033</name>
</gene>
<dbReference type="HOGENOM" id="CLU_062995_1_0_6"/>
<dbReference type="KEGG" id="mmt:Metme_4033"/>
<dbReference type="Pfam" id="PF21997">
    <property type="entry name" value="DUF6928"/>
    <property type="match status" value="1"/>
</dbReference>
<reference evidence="2" key="3">
    <citation type="submission" date="2011-05" db="EMBL/GenBank/DDBJ databases">
        <title>Complete sequence of Methylomonas methanica MC09.</title>
        <authorList>
            <consortium name="US DOE Joint Genome Institute"/>
            <person name="Lucas S."/>
            <person name="Han J."/>
            <person name="Lapidus A."/>
            <person name="Cheng J.-F."/>
            <person name="Goodwin L."/>
            <person name="Pitluck S."/>
            <person name="Peters L."/>
            <person name="Mikhailova N."/>
            <person name="Teshima H."/>
            <person name="Han C."/>
            <person name="Tapia R."/>
            <person name="Land M."/>
            <person name="Hauser L."/>
            <person name="Kyrpides N."/>
            <person name="Ivanova N."/>
            <person name="Pagani I."/>
            <person name="Stein L."/>
            <person name="Woyke T."/>
        </authorList>
    </citation>
    <scope>NUCLEOTIDE SEQUENCE [LARGE SCALE GENOMIC DNA]</scope>
    <source>
        <strain evidence="2">MC09</strain>
    </source>
</reference>
<name>F9ZZJ3_METMM</name>
<dbReference type="eggNOG" id="ENOG5031CVH">
    <property type="taxonomic scope" value="Bacteria"/>
</dbReference>
<reference key="2">
    <citation type="submission" date="2011-05" db="EMBL/GenBank/DDBJ databases">
        <title>Complete genome sequence of the aerobic marine methanotroph Methylomonas methanica MC09.</title>
        <authorList>
            <person name="Boden R."/>
            <person name="Cunliffe M."/>
            <person name="Scanlan J."/>
            <person name="Moussard H."/>
            <person name="Kits K.D."/>
            <person name="Klotz M."/>
            <person name="Jetten M."/>
            <person name="Vuilleumier S."/>
            <person name="Han J."/>
            <person name="Peters L."/>
            <person name="Mikhailova N."/>
            <person name="Teshima H."/>
            <person name="Tapia R."/>
            <person name="Kyrpides N."/>
            <person name="Ivanova N."/>
            <person name="Pagani I."/>
            <person name="Cheng J.-F."/>
            <person name="Goodwin L."/>
            <person name="Han C."/>
            <person name="Hauser L."/>
            <person name="Land M."/>
            <person name="Lapidus A."/>
            <person name="Lucas S."/>
            <person name="Pitluck S."/>
            <person name="Woyke T."/>
            <person name="Stein L.Y."/>
            <person name="Murrell C."/>
        </authorList>
    </citation>
    <scope>NUCLEOTIDE SEQUENCE</scope>
    <source>
        <strain>MC09</strain>
    </source>
</reference>
<accession>F9ZZJ3</accession>
<dbReference type="STRING" id="857087.Metme_4033"/>
<dbReference type="OrthoDB" id="4772769at2"/>
<dbReference type="AlphaFoldDB" id="F9ZZJ3"/>
<dbReference type="EMBL" id="CP002738">
    <property type="protein sequence ID" value="AEG02386.1"/>
    <property type="molecule type" value="Genomic_DNA"/>
</dbReference>